<dbReference type="EMBL" id="OZ021742">
    <property type="protein sequence ID" value="CAK9328422.1"/>
    <property type="molecule type" value="Genomic_DNA"/>
</dbReference>
<organism evidence="1 2">
    <name type="scientific">Citrullus colocynthis</name>
    <name type="common">colocynth</name>
    <dbReference type="NCBI Taxonomy" id="252529"/>
    <lineage>
        <taxon>Eukaryota</taxon>
        <taxon>Viridiplantae</taxon>
        <taxon>Streptophyta</taxon>
        <taxon>Embryophyta</taxon>
        <taxon>Tracheophyta</taxon>
        <taxon>Spermatophyta</taxon>
        <taxon>Magnoliopsida</taxon>
        <taxon>eudicotyledons</taxon>
        <taxon>Gunneridae</taxon>
        <taxon>Pentapetalae</taxon>
        <taxon>rosids</taxon>
        <taxon>fabids</taxon>
        <taxon>Cucurbitales</taxon>
        <taxon>Cucurbitaceae</taxon>
        <taxon>Benincaseae</taxon>
        <taxon>Citrullus</taxon>
    </lineage>
</organism>
<dbReference type="Proteomes" id="UP001642487">
    <property type="component" value="Chromosome 8"/>
</dbReference>
<evidence type="ECO:0000313" key="2">
    <source>
        <dbReference type="Proteomes" id="UP001642487"/>
    </source>
</evidence>
<name>A0ABP0Z8L2_9ROSI</name>
<gene>
    <name evidence="1" type="ORF">CITCOLO1_LOCUS20839</name>
</gene>
<reference evidence="1 2" key="1">
    <citation type="submission" date="2024-03" db="EMBL/GenBank/DDBJ databases">
        <authorList>
            <person name="Gkanogiannis A."/>
            <person name="Becerra Lopez-Lavalle L."/>
        </authorList>
    </citation>
    <scope>NUCLEOTIDE SEQUENCE [LARGE SCALE GENOMIC DNA]</scope>
</reference>
<protein>
    <submittedName>
        <fullName evidence="1">Uncharacterized protein</fullName>
    </submittedName>
</protein>
<sequence>MIIYESLHTSKLAAAIVDVKFTKALLGLLVALKILVCFNESVKIRCSVIYVVCKTPILRPDKTSISCFKFMVMLKRTRGRKERKKKFKLPCTPSRKKKRVKFAISNFFLNSFISIIGNDM</sequence>
<keyword evidence="2" id="KW-1185">Reference proteome</keyword>
<proteinExistence type="predicted"/>
<evidence type="ECO:0000313" key="1">
    <source>
        <dbReference type="EMBL" id="CAK9328422.1"/>
    </source>
</evidence>
<accession>A0ABP0Z8L2</accession>